<dbReference type="Pfam" id="PF19440">
    <property type="entry name" value="TTC7_N"/>
    <property type="match status" value="1"/>
</dbReference>
<protein>
    <submittedName>
        <fullName evidence="6">Tetratricopeptide repeat protein 7B-like</fullName>
    </submittedName>
</protein>
<dbReference type="PANTHER" id="PTHR23083">
    <property type="entry name" value="TETRATRICOPEPTIDE REPEAT PROTEIN, TPR"/>
    <property type="match status" value="1"/>
</dbReference>
<dbReference type="PROSITE" id="PS50005">
    <property type="entry name" value="TPR"/>
    <property type="match status" value="1"/>
</dbReference>
<evidence type="ECO:0000313" key="5">
    <source>
        <dbReference type="Proteomes" id="UP000694865"/>
    </source>
</evidence>
<evidence type="ECO:0000259" key="4">
    <source>
        <dbReference type="Pfam" id="PF19440"/>
    </source>
</evidence>
<evidence type="ECO:0000256" key="2">
    <source>
        <dbReference type="ARBA" id="ARBA00038251"/>
    </source>
</evidence>
<organism evidence="5 6">
    <name type="scientific">Saccoglossus kowalevskii</name>
    <name type="common">Acorn worm</name>
    <dbReference type="NCBI Taxonomy" id="10224"/>
    <lineage>
        <taxon>Eukaryota</taxon>
        <taxon>Metazoa</taxon>
        <taxon>Hemichordata</taxon>
        <taxon>Enteropneusta</taxon>
        <taxon>Harrimaniidae</taxon>
        <taxon>Saccoglossus</taxon>
    </lineage>
</organism>
<dbReference type="Proteomes" id="UP000694865">
    <property type="component" value="Unplaced"/>
</dbReference>
<evidence type="ECO:0000256" key="3">
    <source>
        <dbReference type="PROSITE-ProRule" id="PRU00339"/>
    </source>
</evidence>
<keyword evidence="5" id="KW-1185">Reference proteome</keyword>
<feature type="repeat" description="TPR" evidence="3">
    <location>
        <begin position="751"/>
        <end position="784"/>
    </location>
</feature>
<proteinExistence type="inferred from homology"/>
<evidence type="ECO:0000313" key="6">
    <source>
        <dbReference type="RefSeq" id="XP_006814761.1"/>
    </source>
</evidence>
<dbReference type="InterPro" id="IPR011990">
    <property type="entry name" value="TPR-like_helical_dom_sf"/>
</dbReference>
<gene>
    <name evidence="6" type="primary">LOC100374011</name>
</gene>
<name>A0ABM0M420_SACKO</name>
<keyword evidence="3" id="KW-0802">TPR repeat</keyword>
<dbReference type="InterPro" id="IPR019734">
    <property type="entry name" value="TPR_rpt"/>
</dbReference>
<comment type="function">
    <text evidence="1">Involved in endocytosis.</text>
</comment>
<dbReference type="SUPFAM" id="SSF48452">
    <property type="entry name" value="TPR-like"/>
    <property type="match status" value="2"/>
</dbReference>
<evidence type="ECO:0000256" key="1">
    <source>
        <dbReference type="ARBA" id="ARBA00002550"/>
    </source>
</evidence>
<dbReference type="InterPro" id="IPR051722">
    <property type="entry name" value="Endocytosis_PI4K-reg_protein"/>
</dbReference>
<feature type="domain" description="Tetratricopeptide repeat protein 7 N-terminal" evidence="4">
    <location>
        <begin position="3"/>
        <end position="398"/>
    </location>
</feature>
<dbReference type="InterPro" id="IPR045819">
    <property type="entry name" value="TTC7_N"/>
</dbReference>
<dbReference type="PANTHER" id="PTHR23083:SF464">
    <property type="entry name" value="TETRATRICOPEPTIDE REPEAT DOMAIN 7, ISOFORM A"/>
    <property type="match status" value="1"/>
</dbReference>
<accession>A0ABM0M420</accession>
<sequence>MAASKKQTQRLETEIEKHRAECNWQKVTEIAKQLHSKGSTSLETLTHLILGESHLETYLKEHPLKEKNPDIAGAKKTLESAKKHLQHAMKGEAKYGWVQEARLLFGKLYYALSDYEECLGYYAKAGLDDLTVETMSNRKLRMIAEAFAVKGMALEKSPPKTTSKIKIAQMEEQIISCYEKSGDIALLYLQECEKGRSSSLSASSSSSAFAAAPSTYVGPLLETAIQRAPILHIQMGDLERGINRFRLVLRAVESRATQNMRMTLARQLAEVLLRGVCDSTYSPPQPPLGPDKSGSLSRPSAGGVIGTAIKVAGMKSANLALRPKQYIGEHLFVPKEVTEETLLLLLISESLATKEAILSRSEEHTKSRVYTLQNACAVYDLLTIALVKRAQYEMLSESFDRSMRFSFEEFHLWMQFALSLICAGKYQRALLVLRECHRMEPKNALVALHAAKLCFNHLQRMDEGIDWAKKVLELGDDSPYAHKGYQALGIGCSLKASEAPLQAERQELQKKALDAFMRAYSLDENNHEHLFYIGLQYALVRQISEAIGFVRKSLKLNDTHLESLHLLALLLSAQKKYQEALKVIEIALSGHPSNLSLLFTKVKLEEFVYDSEEALMTCKRMLELWKSTHESMLSNESSRGTGLLERVTSDKRSLAHIHLVEFSDRDSAAKYVQNPPKSSVHNSIAASRVEQALSEVASSIHSYTPRQGPQQAWLLQVQIWLTIAEIYLSMKKPDEATACIQEASSIFPLSHHVMFMRGLVHEYKHEFLEAKKFYSDAVSINPGHIKSLQHLGVILHDLGNSVLAEKVLRNAVNMDPTSHHAWNSLGKVLECQDEFDSASQCLLTAVELESTSPIIPFTAIPRLL</sequence>
<comment type="similarity">
    <text evidence="2">Belongs to the YPP1 family.</text>
</comment>
<dbReference type="Pfam" id="PF13181">
    <property type="entry name" value="TPR_8"/>
    <property type="match status" value="1"/>
</dbReference>
<dbReference type="Pfam" id="PF12895">
    <property type="entry name" value="ANAPC3"/>
    <property type="match status" value="1"/>
</dbReference>
<reference evidence="6" key="1">
    <citation type="submission" date="2025-08" db="UniProtKB">
        <authorList>
            <consortium name="RefSeq"/>
        </authorList>
    </citation>
    <scope>IDENTIFICATION</scope>
    <source>
        <tissue evidence="6">Testes</tissue>
    </source>
</reference>
<dbReference type="SMART" id="SM00028">
    <property type="entry name" value="TPR"/>
    <property type="match status" value="7"/>
</dbReference>
<dbReference type="RefSeq" id="XP_006814761.1">
    <property type="nucleotide sequence ID" value="XM_006814698.1"/>
</dbReference>
<dbReference type="Gene3D" id="1.25.40.10">
    <property type="entry name" value="Tetratricopeptide repeat domain"/>
    <property type="match status" value="3"/>
</dbReference>
<dbReference type="GeneID" id="100374011"/>